<evidence type="ECO:0000313" key="3">
    <source>
        <dbReference type="Proteomes" id="UP000664521"/>
    </source>
</evidence>
<dbReference type="Proteomes" id="UP000664521">
    <property type="component" value="Unassembled WGS sequence"/>
</dbReference>
<reference evidence="2" key="1">
    <citation type="submission" date="2021-03" db="EMBL/GenBank/DDBJ databases">
        <authorList>
            <person name="Tagirdzhanova G."/>
        </authorList>
    </citation>
    <scope>NUCLEOTIDE SEQUENCE</scope>
</reference>
<evidence type="ECO:0000256" key="1">
    <source>
        <dbReference type="SAM" id="MobiDB-lite"/>
    </source>
</evidence>
<feature type="compositionally biased region" description="Gly residues" evidence="1">
    <location>
        <begin position="92"/>
        <end position="105"/>
    </location>
</feature>
<dbReference type="GO" id="GO:0070682">
    <property type="term" value="P:proteasome regulatory particle assembly"/>
    <property type="evidence" value="ECO:0007669"/>
    <property type="project" value="InterPro"/>
</dbReference>
<dbReference type="AlphaFoldDB" id="A0A8H3ER58"/>
<dbReference type="OrthoDB" id="548474at2759"/>
<organism evidence="2 3">
    <name type="scientific">Heterodermia speciosa</name>
    <dbReference type="NCBI Taxonomy" id="116794"/>
    <lineage>
        <taxon>Eukaryota</taxon>
        <taxon>Fungi</taxon>
        <taxon>Dikarya</taxon>
        <taxon>Ascomycota</taxon>
        <taxon>Pezizomycotina</taxon>
        <taxon>Lecanoromycetes</taxon>
        <taxon>OSLEUM clade</taxon>
        <taxon>Lecanoromycetidae</taxon>
        <taxon>Caliciales</taxon>
        <taxon>Physciaceae</taxon>
        <taxon>Heterodermia</taxon>
    </lineage>
</organism>
<dbReference type="GO" id="GO:0030674">
    <property type="term" value="F:protein-macromolecule adaptor activity"/>
    <property type="evidence" value="ECO:0007669"/>
    <property type="project" value="TreeGrafter"/>
</dbReference>
<sequence>MSSTTTPISPARFAAALSSLPLPNLHLKAAELNNSIAHLEYSNLQLQPLAEEGDRDCKEAVEENRGTIARMKERIELLKAEVEGRGFRWGEGEGGGSKGSGNEGMHGGRIEEELGNGNHEQVGRTGGRVVANEQRVEADGRRRLGDEELARRLRERMAEEMVDDDDGLHL</sequence>
<feature type="region of interest" description="Disordered" evidence="1">
    <location>
        <begin position="87"/>
        <end position="145"/>
    </location>
</feature>
<evidence type="ECO:0000313" key="2">
    <source>
        <dbReference type="EMBL" id="CAF9910647.1"/>
    </source>
</evidence>
<accession>A0A8H3ER58</accession>
<dbReference type="InterPro" id="IPR038966">
    <property type="entry name" value="TMA17"/>
</dbReference>
<name>A0A8H3ER58_9LECA</name>
<protein>
    <submittedName>
        <fullName evidence="2">Uncharacterized protein</fullName>
    </submittedName>
</protein>
<keyword evidence="3" id="KW-1185">Reference proteome</keyword>
<feature type="compositionally biased region" description="Basic and acidic residues" evidence="1">
    <location>
        <begin position="134"/>
        <end position="145"/>
    </location>
</feature>
<proteinExistence type="predicted"/>
<dbReference type="EMBL" id="CAJPDS010000009">
    <property type="protein sequence ID" value="CAF9910647.1"/>
    <property type="molecule type" value="Genomic_DNA"/>
</dbReference>
<gene>
    <name evidence="2" type="ORF">HETSPECPRED_010134</name>
</gene>
<dbReference type="PANTHER" id="PTHR40422:SF1">
    <property type="entry name" value="TRANSLATION MACHINERY-ASSOCIATED PROTEIN 17"/>
    <property type="match status" value="1"/>
</dbReference>
<comment type="caution">
    <text evidence="2">The sequence shown here is derived from an EMBL/GenBank/DDBJ whole genome shotgun (WGS) entry which is preliminary data.</text>
</comment>
<dbReference type="PANTHER" id="PTHR40422">
    <property type="entry name" value="TRANSLATION MACHINERY-ASSOCIATED PROTEIN 17"/>
    <property type="match status" value="1"/>
</dbReference>